<dbReference type="EMBL" id="BK015877">
    <property type="protein sequence ID" value="DAD71184.1"/>
    <property type="molecule type" value="Genomic_DNA"/>
</dbReference>
<organism evidence="1">
    <name type="scientific">Siphoviridae sp. ctkyH28</name>
    <dbReference type="NCBI Taxonomy" id="2827585"/>
    <lineage>
        <taxon>Viruses</taxon>
        <taxon>Duplodnaviria</taxon>
        <taxon>Heunggongvirae</taxon>
        <taxon>Uroviricota</taxon>
        <taxon>Caudoviricetes</taxon>
    </lineage>
</organism>
<accession>A0A8S5LMV3</accession>
<proteinExistence type="predicted"/>
<protein>
    <submittedName>
        <fullName evidence="1">Uncharacterized protein</fullName>
    </submittedName>
</protein>
<evidence type="ECO:0000313" key="1">
    <source>
        <dbReference type="EMBL" id="DAD71184.1"/>
    </source>
</evidence>
<reference evidence="1" key="1">
    <citation type="journal article" date="2021" name="Proc. Natl. Acad. Sci. U.S.A.">
        <title>A Catalog of Tens of Thousands of Viruses from Human Metagenomes Reveals Hidden Associations with Chronic Diseases.</title>
        <authorList>
            <person name="Tisza M.J."/>
            <person name="Buck C.B."/>
        </authorList>
    </citation>
    <scope>NUCLEOTIDE SEQUENCE</scope>
    <source>
        <strain evidence="1">CtkyH28</strain>
    </source>
</reference>
<sequence length="61" mass="7151">MCASFPGLDPIRLLDYPLVDVLDLISDQIEHNKRTRTADYHPQDNTDGERIIYRKADDSWF</sequence>
<name>A0A8S5LMV3_9CAUD</name>